<dbReference type="RefSeq" id="WP_145771767.1">
    <property type="nucleotide sequence ID" value="NZ_LR778301.1"/>
</dbReference>
<keyword evidence="11 16" id="KW-0408">Iron</keyword>
<name>A0A6S6XV78_9PROT</name>
<evidence type="ECO:0000256" key="5">
    <source>
        <dbReference type="ARBA" id="ARBA00022617"/>
    </source>
</evidence>
<feature type="binding site" description="axial binding residue" evidence="16">
    <location>
        <position position="55"/>
    </location>
    <ligand>
        <name>heme b</name>
        <dbReference type="ChEBI" id="CHEBI:60344"/>
        <label>1</label>
    </ligand>
    <ligandPart>
        <name>Fe</name>
        <dbReference type="ChEBI" id="CHEBI:18248"/>
    </ligandPart>
</feature>
<keyword evidence="5 16" id="KW-0349">Heme</keyword>
<evidence type="ECO:0000256" key="8">
    <source>
        <dbReference type="ARBA" id="ARBA00022982"/>
    </source>
</evidence>
<dbReference type="GO" id="GO:0042128">
    <property type="term" value="P:nitrate assimilation"/>
    <property type="evidence" value="ECO:0007669"/>
    <property type="project" value="UniProtKB-KW"/>
</dbReference>
<sequence length="229" mass="25954">MNLHKFFFGIYPYIVLTVFLVGSWIRYDHEQYTWKTDSSMLLSKAYTLLANNLFHIGILSIFLGHFAGMVLPHALWSGLGVSDLQHQWIAIVAGSVFGLMCLIGGGILALRRLFNRRVRAASRFMDIFVLFWLLATLLLGLSTIPTSIGHANHGDPAMMLLLTAWVQSVLTLNAQPELLESVDTVYRIHLVFGMTVFLIFPVSRLVHIWTAPFNYLGRAYQIVRTKRSL</sequence>
<evidence type="ECO:0000256" key="10">
    <source>
        <dbReference type="ARBA" id="ARBA00023002"/>
    </source>
</evidence>
<evidence type="ECO:0000256" key="16">
    <source>
        <dbReference type="PIRSR" id="PIRSR603816-1"/>
    </source>
</evidence>
<evidence type="ECO:0000256" key="12">
    <source>
        <dbReference type="ARBA" id="ARBA00023063"/>
    </source>
</evidence>
<evidence type="ECO:0000256" key="2">
    <source>
        <dbReference type="ARBA" id="ARBA00012500"/>
    </source>
</evidence>
<dbReference type="GO" id="GO:0009325">
    <property type="term" value="C:nitrate reductase complex"/>
    <property type="evidence" value="ECO:0007669"/>
    <property type="project" value="InterPro"/>
</dbReference>
<dbReference type="InterPro" id="IPR036197">
    <property type="entry name" value="NarG-like_sf"/>
</dbReference>
<evidence type="ECO:0000256" key="6">
    <source>
        <dbReference type="ARBA" id="ARBA00022692"/>
    </source>
</evidence>
<comment type="catalytic activity">
    <reaction evidence="14">
        <text>nitrate + a quinol = a quinone + nitrite + H2O</text>
        <dbReference type="Rhea" id="RHEA:56144"/>
        <dbReference type="ChEBI" id="CHEBI:15377"/>
        <dbReference type="ChEBI" id="CHEBI:16301"/>
        <dbReference type="ChEBI" id="CHEBI:17632"/>
        <dbReference type="ChEBI" id="CHEBI:24646"/>
        <dbReference type="ChEBI" id="CHEBI:132124"/>
        <dbReference type="EC" id="1.7.5.1"/>
    </reaction>
</comment>
<dbReference type="InterPro" id="IPR051936">
    <property type="entry name" value="Heme-iron_electron_transfer"/>
</dbReference>
<gene>
    <name evidence="18" type="primary">narV</name>
    <name evidence="18" type="ORF">DENOEST_0792</name>
</gene>
<feature type="domain" description="NarG-like" evidence="17">
    <location>
        <begin position="5"/>
        <end position="226"/>
    </location>
</feature>
<dbReference type="Proteomes" id="UP000515733">
    <property type="component" value="Chromosome"/>
</dbReference>
<dbReference type="KEGG" id="doe:DENOEST_0792"/>
<keyword evidence="4" id="KW-1003">Cell membrane</keyword>
<evidence type="ECO:0000256" key="3">
    <source>
        <dbReference type="ARBA" id="ARBA00022448"/>
    </source>
</evidence>
<evidence type="ECO:0000256" key="11">
    <source>
        <dbReference type="ARBA" id="ARBA00023004"/>
    </source>
</evidence>
<feature type="binding site" description="axial binding residue" evidence="16">
    <location>
        <position position="65"/>
    </location>
    <ligand>
        <name>heme b</name>
        <dbReference type="ChEBI" id="CHEBI:60344"/>
        <label>1</label>
    </ligand>
    <ligandPart>
        <name>Fe</name>
        <dbReference type="ChEBI" id="CHEBI:18248"/>
    </ligandPart>
</feature>
<dbReference type="Pfam" id="PF02665">
    <property type="entry name" value="Nitrate_red_gam"/>
    <property type="match status" value="1"/>
</dbReference>
<evidence type="ECO:0000256" key="15">
    <source>
        <dbReference type="ARBA" id="ARBA00063882"/>
    </source>
</evidence>
<dbReference type="SUPFAM" id="SSF103501">
    <property type="entry name" value="Respiratory nitrate reductase 1 gamma chain"/>
    <property type="match status" value="1"/>
</dbReference>
<keyword evidence="9" id="KW-1133">Transmembrane helix</keyword>
<evidence type="ECO:0000256" key="4">
    <source>
        <dbReference type="ARBA" id="ARBA00022475"/>
    </source>
</evidence>
<evidence type="ECO:0000256" key="9">
    <source>
        <dbReference type="ARBA" id="ARBA00022989"/>
    </source>
</evidence>
<dbReference type="GO" id="GO:0009055">
    <property type="term" value="F:electron transfer activity"/>
    <property type="evidence" value="ECO:0007669"/>
    <property type="project" value="TreeGrafter"/>
</dbReference>
<reference evidence="18 19" key="1">
    <citation type="submission" date="2020-03" db="EMBL/GenBank/DDBJ databases">
        <authorList>
            <consortium name="Genoscope - CEA"/>
            <person name="William W."/>
        </authorList>
    </citation>
    <scope>NUCLEOTIDE SEQUENCE [LARGE SCALE GENOMIC DNA]</scope>
    <source>
        <strain evidence="19">DSM 16959</strain>
    </source>
</reference>
<dbReference type="InterPro" id="IPR003816">
    <property type="entry name" value="Nitrate_red_gam"/>
</dbReference>
<evidence type="ECO:0000259" key="17">
    <source>
        <dbReference type="Pfam" id="PF02665"/>
    </source>
</evidence>
<keyword evidence="13" id="KW-0472">Membrane</keyword>
<dbReference type="AlphaFoldDB" id="A0A6S6XV78"/>
<dbReference type="NCBIfam" id="TIGR00351">
    <property type="entry name" value="narI"/>
    <property type="match status" value="1"/>
</dbReference>
<comment type="subunit">
    <text evidence="15">Dimer of heterotrimers each composed of an alpha, a beta and a gamma chain. Alpha and beta are catalytic chains; gamma chains are involved in binding the enzyme complex to the cytoplasmic membrane.</text>
</comment>
<keyword evidence="19" id="KW-1185">Reference proteome</keyword>
<feature type="binding site" description="axial binding residue" evidence="16">
    <location>
        <position position="189"/>
    </location>
    <ligand>
        <name>heme b</name>
        <dbReference type="ChEBI" id="CHEBI:60344"/>
        <label>1</label>
    </ligand>
    <ligandPart>
        <name>Fe</name>
        <dbReference type="ChEBI" id="CHEBI:18248"/>
    </ligandPart>
</feature>
<dbReference type="EC" id="1.7.5.1" evidence="2"/>
<protein>
    <recommendedName>
        <fullName evidence="2">nitrate reductase (quinone)</fullName>
        <ecNumber evidence="2">1.7.5.1</ecNumber>
    </recommendedName>
</protein>
<dbReference type="OrthoDB" id="9788113at2"/>
<dbReference type="PANTHER" id="PTHR30598:SF3">
    <property type="entry name" value="RESPIRATORY NITRATE REDUCTASE 1 GAMMA CHAIN"/>
    <property type="match status" value="1"/>
</dbReference>
<dbReference type="GO" id="GO:0046872">
    <property type="term" value="F:metal ion binding"/>
    <property type="evidence" value="ECO:0007669"/>
    <property type="project" value="UniProtKB-KW"/>
</dbReference>
<evidence type="ECO:0000256" key="1">
    <source>
        <dbReference type="ARBA" id="ARBA00004651"/>
    </source>
</evidence>
<dbReference type="EMBL" id="LR778301">
    <property type="protein sequence ID" value="CAB1367957.1"/>
    <property type="molecule type" value="Genomic_DNA"/>
</dbReference>
<feature type="binding site" description="axial binding residue" evidence="16">
    <location>
        <position position="207"/>
    </location>
    <ligand>
        <name>heme b</name>
        <dbReference type="ChEBI" id="CHEBI:60344"/>
        <label>1</label>
    </ligand>
    <ligandPart>
        <name>Fe</name>
        <dbReference type="ChEBI" id="CHEBI:18248"/>
    </ligandPart>
</feature>
<dbReference type="GO" id="GO:0160182">
    <property type="term" value="F:nitrate reductase (quinone) activity"/>
    <property type="evidence" value="ECO:0007669"/>
    <property type="project" value="UniProtKB-EC"/>
</dbReference>
<keyword evidence="12" id="KW-0534">Nitrate assimilation</keyword>
<proteinExistence type="predicted"/>
<evidence type="ECO:0000256" key="13">
    <source>
        <dbReference type="ARBA" id="ARBA00023136"/>
    </source>
</evidence>
<dbReference type="InterPro" id="IPR023234">
    <property type="entry name" value="NarG-like_domain"/>
</dbReference>
<keyword evidence="10 18" id="KW-0560">Oxidoreductase</keyword>
<keyword evidence="3" id="KW-0813">Transport</keyword>
<dbReference type="PANTHER" id="PTHR30598">
    <property type="entry name" value="NITRATE REDUCTASE PRIVATE CHAPERONE, REDOX ENZYME MATURATION PROTEIN REMP FAMILY"/>
    <property type="match status" value="1"/>
</dbReference>
<comment type="subcellular location">
    <subcellularLocation>
        <location evidence="1">Cell membrane</location>
        <topology evidence="1">Multi-pass membrane protein</topology>
    </subcellularLocation>
</comment>
<evidence type="ECO:0000256" key="7">
    <source>
        <dbReference type="ARBA" id="ARBA00022723"/>
    </source>
</evidence>
<keyword evidence="8" id="KW-0249">Electron transport</keyword>
<accession>A0A6S6XV78</accession>
<evidence type="ECO:0000313" key="18">
    <source>
        <dbReference type="EMBL" id="CAB1367957.1"/>
    </source>
</evidence>
<keyword evidence="7" id="KW-0479">Metal-binding</keyword>
<dbReference type="GO" id="GO:0005886">
    <property type="term" value="C:plasma membrane"/>
    <property type="evidence" value="ECO:0007669"/>
    <property type="project" value="UniProtKB-SubCell"/>
</dbReference>
<dbReference type="FunFam" id="1.20.950.20:FF:000001">
    <property type="entry name" value="Respiratory nitrate reductase subunit gamma"/>
    <property type="match status" value="1"/>
</dbReference>
<keyword evidence="6" id="KW-0812">Transmembrane</keyword>
<dbReference type="GO" id="GO:0020037">
    <property type="term" value="F:heme binding"/>
    <property type="evidence" value="ECO:0007669"/>
    <property type="project" value="TreeGrafter"/>
</dbReference>
<organism evidence="18 19">
    <name type="scientific">Denitratisoma oestradiolicum</name>
    <dbReference type="NCBI Taxonomy" id="311182"/>
    <lineage>
        <taxon>Bacteria</taxon>
        <taxon>Pseudomonadati</taxon>
        <taxon>Pseudomonadota</taxon>
        <taxon>Betaproteobacteria</taxon>
        <taxon>Nitrosomonadales</taxon>
        <taxon>Sterolibacteriaceae</taxon>
        <taxon>Denitratisoma</taxon>
    </lineage>
</organism>
<dbReference type="Gene3D" id="1.20.950.20">
    <property type="entry name" value="Transmembrane di-heme cytochromes, Chain C"/>
    <property type="match status" value="1"/>
</dbReference>
<evidence type="ECO:0000256" key="14">
    <source>
        <dbReference type="ARBA" id="ARBA00048294"/>
    </source>
</evidence>
<dbReference type="GO" id="GO:0019645">
    <property type="term" value="P:anaerobic electron transport chain"/>
    <property type="evidence" value="ECO:0007669"/>
    <property type="project" value="UniProtKB-ARBA"/>
</dbReference>
<evidence type="ECO:0000313" key="19">
    <source>
        <dbReference type="Proteomes" id="UP000515733"/>
    </source>
</evidence>